<organism evidence="1 2">
    <name type="scientific">Bremia lactucae</name>
    <name type="common">Lettuce downy mildew</name>
    <dbReference type="NCBI Taxonomy" id="4779"/>
    <lineage>
        <taxon>Eukaryota</taxon>
        <taxon>Sar</taxon>
        <taxon>Stramenopiles</taxon>
        <taxon>Oomycota</taxon>
        <taxon>Peronosporomycetes</taxon>
        <taxon>Peronosporales</taxon>
        <taxon>Peronosporaceae</taxon>
        <taxon>Bremia</taxon>
    </lineage>
</organism>
<dbReference type="EMBL" id="SHOA02000016">
    <property type="protein sequence ID" value="TDH68789.1"/>
    <property type="molecule type" value="Genomic_DNA"/>
</dbReference>
<protein>
    <submittedName>
        <fullName evidence="1">Uncharacterized protein</fullName>
    </submittedName>
</protein>
<evidence type="ECO:0000313" key="1">
    <source>
        <dbReference type="EMBL" id="TDH68789.1"/>
    </source>
</evidence>
<accession>A0A976IEG7</accession>
<sequence length="121" mass="13021">MAFLLGYSPLILRAAEQSANAGLQLVLLVCDCFSVIVLVHLCCNDGPAGVRCISKDAHGGLPIDDECCSYADCARLFRNVSYASISLSLHNTAIPEAMRFFRSADLRSTLSLSYSSAETRA</sequence>
<dbReference type="Proteomes" id="UP000294530">
    <property type="component" value="Unassembled WGS sequence"/>
</dbReference>
<comment type="caution">
    <text evidence="1">The sequence shown here is derived from an EMBL/GenBank/DDBJ whole genome shotgun (WGS) entry which is preliminary data.</text>
</comment>
<dbReference type="GeneID" id="94349573"/>
<dbReference type="KEGG" id="blac:94349573"/>
<name>A0A976IEG7_BRELC</name>
<proteinExistence type="predicted"/>
<dbReference type="RefSeq" id="XP_067818288.1">
    <property type="nucleotide sequence ID" value="XM_067963902.1"/>
</dbReference>
<gene>
    <name evidence="1" type="ORF">CCR75_005827</name>
</gene>
<keyword evidence="2" id="KW-1185">Reference proteome</keyword>
<reference evidence="1 2" key="1">
    <citation type="journal article" date="2021" name="Genome Biol.">
        <title>AFLAP: assembly-free linkage analysis pipeline using k-mers from genome sequencing data.</title>
        <authorList>
            <person name="Fletcher K."/>
            <person name="Zhang L."/>
            <person name="Gil J."/>
            <person name="Han R."/>
            <person name="Cavanaugh K."/>
            <person name="Michelmore R."/>
        </authorList>
    </citation>
    <scope>NUCLEOTIDE SEQUENCE [LARGE SCALE GENOMIC DNA]</scope>
    <source>
        <strain evidence="1 2">SF5</strain>
    </source>
</reference>
<dbReference type="AlphaFoldDB" id="A0A976IEG7"/>
<evidence type="ECO:0000313" key="2">
    <source>
        <dbReference type="Proteomes" id="UP000294530"/>
    </source>
</evidence>